<gene>
    <name evidence="1" type="ORF">K7432_007557</name>
</gene>
<evidence type="ECO:0000313" key="1">
    <source>
        <dbReference type="EMBL" id="KAK9764715.1"/>
    </source>
</evidence>
<evidence type="ECO:0000313" key="2">
    <source>
        <dbReference type="Proteomes" id="UP001479436"/>
    </source>
</evidence>
<comment type="caution">
    <text evidence="1">The sequence shown here is derived from an EMBL/GenBank/DDBJ whole genome shotgun (WGS) entry which is preliminary data.</text>
</comment>
<organism evidence="1 2">
    <name type="scientific">Basidiobolus ranarum</name>
    <dbReference type="NCBI Taxonomy" id="34480"/>
    <lineage>
        <taxon>Eukaryota</taxon>
        <taxon>Fungi</taxon>
        <taxon>Fungi incertae sedis</taxon>
        <taxon>Zoopagomycota</taxon>
        <taxon>Entomophthoromycotina</taxon>
        <taxon>Basidiobolomycetes</taxon>
        <taxon>Basidiobolales</taxon>
        <taxon>Basidiobolaceae</taxon>
        <taxon>Basidiobolus</taxon>
    </lineage>
</organism>
<sequence length="187" mass="21703">MWKEHPMCAKILALFDSVMFIPVSNIPHAYGTYYGEKFHHGRLKLTKWIHLHLGQHLNEFRVTNVSYLEVKSRCIEGYQTKPTTIAELNRRLTGLCNPIPRWDILKELYLRAYVLSPIPIEHEGMLCSAWSDIEPFLYRVDNTKRCLGFVKQSKAPLFYSKSESALQTDSKPKTLELICSLGNFLEQ</sequence>
<keyword evidence="2" id="KW-1185">Reference proteome</keyword>
<proteinExistence type="predicted"/>
<reference evidence="1 2" key="1">
    <citation type="submission" date="2023-04" db="EMBL/GenBank/DDBJ databases">
        <title>Genome of Basidiobolus ranarum AG-B5.</title>
        <authorList>
            <person name="Stajich J.E."/>
            <person name="Carter-House D."/>
            <person name="Gryganskyi A."/>
        </authorList>
    </citation>
    <scope>NUCLEOTIDE SEQUENCE [LARGE SCALE GENOMIC DNA]</scope>
    <source>
        <strain evidence="1 2">AG-B5</strain>
    </source>
</reference>
<accession>A0ABR2WT52</accession>
<dbReference type="Proteomes" id="UP001479436">
    <property type="component" value="Unassembled WGS sequence"/>
</dbReference>
<protein>
    <submittedName>
        <fullName evidence="1">Uncharacterized protein</fullName>
    </submittedName>
</protein>
<name>A0ABR2WT52_9FUNG</name>
<dbReference type="EMBL" id="JASJQH010000379">
    <property type="protein sequence ID" value="KAK9764715.1"/>
    <property type="molecule type" value="Genomic_DNA"/>
</dbReference>